<dbReference type="InterPro" id="IPR011009">
    <property type="entry name" value="Kinase-like_dom_sf"/>
</dbReference>
<keyword evidence="5" id="KW-0418">Kinase</keyword>
<dbReference type="Proteomes" id="UP000076874">
    <property type="component" value="Unassembled WGS sequence"/>
</dbReference>
<dbReference type="CDD" id="cd05120">
    <property type="entry name" value="APH_ChoK_like"/>
    <property type="match status" value="1"/>
</dbReference>
<dbReference type="OrthoDB" id="4870707at2759"/>
<keyword evidence="6" id="KW-1185">Reference proteome</keyword>
<evidence type="ECO:0000256" key="3">
    <source>
        <dbReference type="ARBA" id="ARBA00048679"/>
    </source>
</evidence>
<comment type="caution">
    <text evidence="5">The sequence shown here is derived from an EMBL/GenBank/DDBJ whole genome shotgun (WGS) entry which is preliminary data.</text>
</comment>
<dbReference type="Pfam" id="PF01636">
    <property type="entry name" value="APH"/>
    <property type="match status" value="1"/>
</dbReference>
<comment type="catalytic activity">
    <reaction evidence="3">
        <text>L-seryl-[protein] + ATP = O-phospho-L-seryl-[protein] + ADP + H(+)</text>
        <dbReference type="Rhea" id="RHEA:17989"/>
        <dbReference type="Rhea" id="RHEA-COMP:9863"/>
        <dbReference type="Rhea" id="RHEA-COMP:11604"/>
        <dbReference type="ChEBI" id="CHEBI:15378"/>
        <dbReference type="ChEBI" id="CHEBI:29999"/>
        <dbReference type="ChEBI" id="CHEBI:30616"/>
        <dbReference type="ChEBI" id="CHEBI:83421"/>
        <dbReference type="ChEBI" id="CHEBI:456216"/>
        <dbReference type="EC" id="2.7.11.1"/>
    </reaction>
</comment>
<dbReference type="GO" id="GO:0004674">
    <property type="term" value="F:protein serine/threonine kinase activity"/>
    <property type="evidence" value="ECO:0007669"/>
    <property type="project" value="UniProtKB-EC"/>
</dbReference>
<dbReference type="STRING" id="1081102.A0A167SEQ6"/>
<dbReference type="AlphaFoldDB" id="A0A167SEQ6"/>
<accession>A0A167SEQ6</accession>
<name>A0A167SEQ6_9HYPO</name>
<sequence length="304" mass="34164">MSTPTEPEQEAAEARAKARVLCTDMTLTFKQRMRQHRIKRGLRVSPEPESDTYVPPEGVTILYQFLSRRVTRHPGGVVRKSSKGSKEQEAEALRVAEAGGVPVPHVHGTGVDPADGWDWLAMDYVDGQPLSELWDGMTAADKSAVAGQLRAILQTMRAMPPPPQHIGGMRAGDPLRDLRAHFPHAGPACRDEAAFNAYLLSDFHPQTAKPIRAAFARRLRTDHRVVLTHGDLAPRNVLVKDGTVVALIDWEEAGWYPEYWEYVKFFQRNAASQQDWCDYADEIFPVSYPDEWVDYTAISRYQSP</sequence>
<gene>
    <name evidence="5" type="ORF">SPI_05757</name>
</gene>
<dbReference type="EC" id="2.7.11.1" evidence="1"/>
<comment type="catalytic activity">
    <reaction evidence="2">
        <text>L-threonyl-[protein] + ATP = O-phospho-L-threonyl-[protein] + ADP + H(+)</text>
        <dbReference type="Rhea" id="RHEA:46608"/>
        <dbReference type="Rhea" id="RHEA-COMP:11060"/>
        <dbReference type="Rhea" id="RHEA-COMP:11605"/>
        <dbReference type="ChEBI" id="CHEBI:15378"/>
        <dbReference type="ChEBI" id="CHEBI:30013"/>
        <dbReference type="ChEBI" id="CHEBI:30616"/>
        <dbReference type="ChEBI" id="CHEBI:61977"/>
        <dbReference type="ChEBI" id="CHEBI:456216"/>
        <dbReference type="EC" id="2.7.11.1"/>
    </reaction>
</comment>
<protein>
    <recommendedName>
        <fullName evidence="1">non-specific serine/threonine protein kinase</fullName>
        <ecNumber evidence="1">2.7.11.1</ecNumber>
    </recommendedName>
</protein>
<dbReference type="Gene3D" id="3.90.1200.10">
    <property type="match status" value="1"/>
</dbReference>
<reference evidence="5 6" key="1">
    <citation type="journal article" date="2016" name="Genome Biol. Evol.">
        <title>Divergent and convergent evolution of fungal pathogenicity.</title>
        <authorList>
            <person name="Shang Y."/>
            <person name="Xiao G."/>
            <person name="Zheng P."/>
            <person name="Cen K."/>
            <person name="Zhan S."/>
            <person name="Wang C."/>
        </authorList>
    </citation>
    <scope>NUCLEOTIDE SEQUENCE [LARGE SCALE GENOMIC DNA]</scope>
    <source>
        <strain evidence="5 6">RCEF 264</strain>
    </source>
</reference>
<feature type="domain" description="Aminoglycoside phosphotransferase" evidence="4">
    <location>
        <begin position="77"/>
        <end position="269"/>
    </location>
</feature>
<proteinExistence type="predicted"/>
<organism evidence="5 6">
    <name type="scientific">Niveomyces insectorum RCEF 264</name>
    <dbReference type="NCBI Taxonomy" id="1081102"/>
    <lineage>
        <taxon>Eukaryota</taxon>
        <taxon>Fungi</taxon>
        <taxon>Dikarya</taxon>
        <taxon>Ascomycota</taxon>
        <taxon>Pezizomycotina</taxon>
        <taxon>Sordariomycetes</taxon>
        <taxon>Hypocreomycetidae</taxon>
        <taxon>Hypocreales</taxon>
        <taxon>Cordycipitaceae</taxon>
        <taxon>Niveomyces</taxon>
    </lineage>
</organism>
<dbReference type="PROSITE" id="PS00109">
    <property type="entry name" value="PROTEIN_KINASE_TYR"/>
    <property type="match status" value="1"/>
</dbReference>
<dbReference type="InterPro" id="IPR008266">
    <property type="entry name" value="Tyr_kinase_AS"/>
</dbReference>
<evidence type="ECO:0000256" key="2">
    <source>
        <dbReference type="ARBA" id="ARBA00047899"/>
    </source>
</evidence>
<dbReference type="PANTHER" id="PTHR21310:SF58">
    <property type="entry name" value="AMINOGLYCOSIDE PHOSPHOTRANSFERASE DOMAIN-CONTAINING PROTEIN"/>
    <property type="match status" value="1"/>
</dbReference>
<dbReference type="InterPro" id="IPR002575">
    <property type="entry name" value="Aminoglycoside_PTrfase"/>
</dbReference>
<evidence type="ECO:0000313" key="5">
    <source>
        <dbReference type="EMBL" id="OAA59559.1"/>
    </source>
</evidence>
<evidence type="ECO:0000313" key="6">
    <source>
        <dbReference type="Proteomes" id="UP000076874"/>
    </source>
</evidence>
<keyword evidence="5" id="KW-0808">Transferase</keyword>
<evidence type="ECO:0000259" key="4">
    <source>
        <dbReference type="Pfam" id="PF01636"/>
    </source>
</evidence>
<dbReference type="PANTHER" id="PTHR21310">
    <property type="entry name" value="AMINOGLYCOSIDE PHOSPHOTRANSFERASE-RELATED-RELATED"/>
    <property type="match status" value="1"/>
</dbReference>
<evidence type="ECO:0000256" key="1">
    <source>
        <dbReference type="ARBA" id="ARBA00012513"/>
    </source>
</evidence>
<dbReference type="EMBL" id="AZHD01000010">
    <property type="protein sequence ID" value="OAA59559.1"/>
    <property type="molecule type" value="Genomic_DNA"/>
</dbReference>
<dbReference type="SUPFAM" id="SSF56112">
    <property type="entry name" value="Protein kinase-like (PK-like)"/>
    <property type="match status" value="1"/>
</dbReference>
<dbReference type="InterPro" id="IPR051678">
    <property type="entry name" value="AGP_Transferase"/>
</dbReference>